<organism evidence="3 4">
    <name type="scientific">Aphanothece hegewaldii CCALA 016</name>
    <dbReference type="NCBI Taxonomy" id="2107694"/>
    <lineage>
        <taxon>Bacteria</taxon>
        <taxon>Bacillati</taxon>
        <taxon>Cyanobacteriota</taxon>
        <taxon>Cyanophyceae</taxon>
        <taxon>Oscillatoriophycideae</taxon>
        <taxon>Chroococcales</taxon>
        <taxon>Aphanothecaceae</taxon>
        <taxon>Aphanothece</taxon>
    </lineage>
</organism>
<sequence>MNSLLKKYNIQISGNLAAKETLVFAHGFGSEQTAWRWVLPAFQEKYRLVLFDLIGSSYLSRDDFNLQQYQSLWDYAEDLIQIGDSLELEHSRLIAHSASCMIGALAALKRPTLWKSLVFIGASPRYLDQGDYLAVLKQKY</sequence>
<reference evidence="3 4" key="2">
    <citation type="submission" date="2018-03" db="EMBL/GenBank/DDBJ databases">
        <authorList>
            <person name="Keele B.F."/>
        </authorList>
    </citation>
    <scope>NUCLEOTIDE SEQUENCE [LARGE SCALE GENOMIC DNA]</scope>
    <source>
        <strain evidence="3 4">CCALA 016</strain>
    </source>
</reference>
<feature type="domain" description="AB hydrolase-1" evidence="2">
    <location>
        <begin position="21"/>
        <end position="122"/>
    </location>
</feature>
<dbReference type="AlphaFoldDB" id="A0A2T1LQL8"/>
<dbReference type="InterPro" id="IPR029058">
    <property type="entry name" value="AB_hydrolase_fold"/>
</dbReference>
<dbReference type="SUPFAM" id="SSF53474">
    <property type="entry name" value="alpha/beta-Hydrolases"/>
    <property type="match status" value="1"/>
</dbReference>
<dbReference type="RefSeq" id="WP_106459588.1">
    <property type="nucleotide sequence ID" value="NZ_PXOH01000080.1"/>
</dbReference>
<evidence type="ECO:0000256" key="1">
    <source>
        <dbReference type="ARBA" id="ARBA00008645"/>
    </source>
</evidence>
<dbReference type="OrthoDB" id="9780932at2"/>
<dbReference type="EMBL" id="PXOH01000080">
    <property type="protein sequence ID" value="PSF27853.1"/>
    <property type="molecule type" value="Genomic_DNA"/>
</dbReference>
<evidence type="ECO:0000313" key="4">
    <source>
        <dbReference type="Proteomes" id="UP000239001"/>
    </source>
</evidence>
<dbReference type="Pfam" id="PF00561">
    <property type="entry name" value="Abhydrolase_1"/>
    <property type="match status" value="1"/>
</dbReference>
<protein>
    <recommendedName>
        <fullName evidence="2">AB hydrolase-1 domain-containing protein</fullName>
    </recommendedName>
</protein>
<evidence type="ECO:0000313" key="3">
    <source>
        <dbReference type="EMBL" id="PSF27853.1"/>
    </source>
</evidence>
<reference evidence="3 4" key="1">
    <citation type="submission" date="2018-03" db="EMBL/GenBank/DDBJ databases">
        <title>The ancient ancestry and fast evolution of plastids.</title>
        <authorList>
            <person name="Moore K.R."/>
            <person name="Magnabosco C."/>
            <person name="Momper L."/>
            <person name="Gold D.A."/>
            <person name="Bosak T."/>
            <person name="Fournier G.P."/>
        </authorList>
    </citation>
    <scope>NUCLEOTIDE SEQUENCE [LARGE SCALE GENOMIC DNA]</scope>
    <source>
        <strain evidence="3 4">CCALA 016</strain>
    </source>
</reference>
<dbReference type="InterPro" id="IPR000073">
    <property type="entry name" value="AB_hydrolase_1"/>
</dbReference>
<accession>A0A2T1LQL8</accession>
<dbReference type="PANTHER" id="PTHR43039">
    <property type="entry name" value="ESTERASE-RELATED"/>
    <property type="match status" value="1"/>
</dbReference>
<dbReference type="Gene3D" id="3.40.50.1820">
    <property type="entry name" value="alpha/beta hydrolase"/>
    <property type="match status" value="1"/>
</dbReference>
<keyword evidence="4" id="KW-1185">Reference proteome</keyword>
<proteinExistence type="inferred from homology"/>
<gene>
    <name evidence="3" type="ORF">C7H19_24855</name>
</gene>
<comment type="similarity">
    <text evidence="1">Belongs to the AB hydrolase superfamily.</text>
</comment>
<name>A0A2T1LQL8_9CHRO</name>
<evidence type="ECO:0000259" key="2">
    <source>
        <dbReference type="Pfam" id="PF00561"/>
    </source>
</evidence>
<dbReference type="Proteomes" id="UP000239001">
    <property type="component" value="Unassembled WGS sequence"/>
</dbReference>
<comment type="caution">
    <text evidence="3">The sequence shown here is derived from an EMBL/GenBank/DDBJ whole genome shotgun (WGS) entry which is preliminary data.</text>
</comment>